<dbReference type="Proteomes" id="UP000228996">
    <property type="component" value="Unassembled WGS sequence"/>
</dbReference>
<dbReference type="AlphaFoldDB" id="A0A2M6XE98"/>
<dbReference type="PROSITE" id="PS51318">
    <property type="entry name" value="TAT"/>
    <property type="match status" value="1"/>
</dbReference>
<accession>A0A2M6XE98</accession>
<gene>
    <name evidence="1" type="ORF">COT44_00495</name>
</gene>
<name>A0A2M6XE98_9BACT</name>
<protein>
    <recommendedName>
        <fullName evidence="3">Twin-arginine translocation signal domain-containing protein</fullName>
    </recommendedName>
</protein>
<organism evidence="1 2">
    <name type="scientific">Candidatus Shapirobacteria bacterium CG08_land_8_20_14_0_20_39_18</name>
    <dbReference type="NCBI Taxonomy" id="1974883"/>
    <lineage>
        <taxon>Bacteria</taxon>
        <taxon>Candidatus Shapironibacteriota</taxon>
    </lineage>
</organism>
<evidence type="ECO:0000313" key="1">
    <source>
        <dbReference type="EMBL" id="PIU03988.1"/>
    </source>
</evidence>
<comment type="caution">
    <text evidence="1">The sequence shown here is derived from an EMBL/GenBank/DDBJ whole genome shotgun (WGS) entry which is preliminary data.</text>
</comment>
<reference evidence="2" key="1">
    <citation type="submission" date="2017-09" db="EMBL/GenBank/DDBJ databases">
        <title>Depth-based differentiation of microbial function through sediment-hosted aquifers and enrichment of novel symbionts in the deep terrestrial subsurface.</title>
        <authorList>
            <person name="Probst A.J."/>
            <person name="Ladd B."/>
            <person name="Jarett J.K."/>
            <person name="Geller-Mcgrath D.E."/>
            <person name="Sieber C.M.K."/>
            <person name="Emerson J.B."/>
            <person name="Anantharaman K."/>
            <person name="Thomas B.C."/>
            <person name="Malmstrom R."/>
            <person name="Stieglmeier M."/>
            <person name="Klingl A."/>
            <person name="Woyke T."/>
            <person name="Ryan C.M."/>
            <person name="Banfield J.F."/>
        </authorList>
    </citation>
    <scope>NUCLEOTIDE SEQUENCE [LARGE SCALE GENOMIC DNA]</scope>
</reference>
<dbReference type="EMBL" id="PEYO01000002">
    <property type="protein sequence ID" value="PIU03988.1"/>
    <property type="molecule type" value="Genomic_DNA"/>
</dbReference>
<dbReference type="InterPro" id="IPR006311">
    <property type="entry name" value="TAT_signal"/>
</dbReference>
<sequence>MGENSSEKPNPVSRRDFLKWTGRAAVVAVATSIAGSVPQIESKEKINQLSGPIQIDFAPNFNNEQLARRFLGDKYKSLDELEYESLMNMKYGEEFESWAVRNYPEAALFQDYIARFKDHGSEVAQAMKEGGKLLGKSIEPTIIPVQNLIRPENITFSTDEWENAGISVNLEPQPIIEAIKKIRLNSSNQRVVNLSLLMGRMEIWKSPLTDPYPNKPFIASSTDENGNRVYNVNNKPFETQEEAWGEWRRLMMDYNQTGEGKNLGTRRVEPYTKERIGENFPKLVEIAKAFPDMVICAATGNALDDLRSVKDQIPPNLIILADWDPKENKPVFNIPGADIYIPYQEVTEGAGSNLATGFTSAIVSELLNRGVGINEVKSKLLGMCRSSNWKLSEEFTEIARVLDLKKLKECKGESLTSS</sequence>
<proteinExistence type="predicted"/>
<evidence type="ECO:0008006" key="3">
    <source>
        <dbReference type="Google" id="ProtNLM"/>
    </source>
</evidence>
<evidence type="ECO:0000313" key="2">
    <source>
        <dbReference type="Proteomes" id="UP000228996"/>
    </source>
</evidence>